<dbReference type="RefSeq" id="YP_009802067.1">
    <property type="nucleotide sequence ID" value="NC_047977.1"/>
</dbReference>
<proteinExistence type="predicted"/>
<keyword evidence="2" id="KW-1185">Reference proteome</keyword>
<protein>
    <submittedName>
        <fullName evidence="1">Uncharacterized protein</fullName>
    </submittedName>
</protein>
<reference evidence="2" key="1">
    <citation type="submission" date="2018-04" db="EMBL/GenBank/DDBJ databases">
        <authorList>
            <person name="Go L.Y."/>
            <person name="Mitchell J.A."/>
        </authorList>
    </citation>
    <scope>NUCLEOTIDE SEQUENCE [LARGE SCALE GENOMIC DNA]</scope>
</reference>
<name>A0A2U8UUK5_9CAUD</name>
<evidence type="ECO:0000313" key="2">
    <source>
        <dbReference type="Proteomes" id="UP000247284"/>
    </source>
</evidence>
<sequence>MTSSSRPLEIRLREFLEQGRRTSAQIIVICDQMEERFPGEAQTTELRATARVQEILAGDLEKLLNGEELAGWKIEGVIPDGR</sequence>
<evidence type="ECO:0000313" key="1">
    <source>
        <dbReference type="EMBL" id="AWN07799.1"/>
    </source>
</evidence>
<organism evidence="1 2">
    <name type="scientific">Microbacterium phage Hendrix</name>
    <dbReference type="NCBI Taxonomy" id="2182341"/>
    <lineage>
        <taxon>Viruses</taxon>
        <taxon>Duplodnaviria</taxon>
        <taxon>Heunggongvirae</taxon>
        <taxon>Uroviricota</taxon>
        <taxon>Caudoviricetes</taxon>
        <taxon>Rogerhendrixvirus</taxon>
        <taxon>Rogerhendrixvirus hendrix</taxon>
    </lineage>
</organism>
<dbReference type="GeneID" id="54992595"/>
<accession>A0A2U8UUK5</accession>
<dbReference type="Proteomes" id="UP000247284">
    <property type="component" value="Segment"/>
</dbReference>
<dbReference type="KEGG" id="vg:54992595"/>
<gene>
    <name evidence="1" type="primary">128</name>
    <name evidence="1" type="ORF">PBI_HENDRIX_128</name>
</gene>
<dbReference type="EMBL" id="MH183162">
    <property type="protein sequence ID" value="AWN07799.1"/>
    <property type="molecule type" value="Genomic_DNA"/>
</dbReference>